<keyword evidence="1" id="KW-0175">Coiled coil</keyword>
<organism evidence="2 3">
    <name type="scientific">Panicum miliaceum</name>
    <name type="common">Proso millet</name>
    <name type="synonym">Broomcorn millet</name>
    <dbReference type="NCBI Taxonomy" id="4540"/>
    <lineage>
        <taxon>Eukaryota</taxon>
        <taxon>Viridiplantae</taxon>
        <taxon>Streptophyta</taxon>
        <taxon>Embryophyta</taxon>
        <taxon>Tracheophyta</taxon>
        <taxon>Spermatophyta</taxon>
        <taxon>Magnoliopsida</taxon>
        <taxon>Liliopsida</taxon>
        <taxon>Poales</taxon>
        <taxon>Poaceae</taxon>
        <taxon>PACMAD clade</taxon>
        <taxon>Panicoideae</taxon>
        <taxon>Panicodae</taxon>
        <taxon>Paniceae</taxon>
        <taxon>Panicinae</taxon>
        <taxon>Panicum</taxon>
        <taxon>Panicum sect. Panicum</taxon>
    </lineage>
</organism>
<evidence type="ECO:0000256" key="1">
    <source>
        <dbReference type="SAM" id="Coils"/>
    </source>
</evidence>
<keyword evidence="3" id="KW-1185">Reference proteome</keyword>
<name>A0A3L6RH30_PANMI</name>
<dbReference type="GO" id="GO:0003743">
    <property type="term" value="F:translation initiation factor activity"/>
    <property type="evidence" value="ECO:0007669"/>
    <property type="project" value="UniProtKB-KW"/>
</dbReference>
<protein>
    <submittedName>
        <fullName evidence="2">Translation initiation factor IF-2-like</fullName>
    </submittedName>
</protein>
<gene>
    <name evidence="2" type="ORF">C2845_PM13G03210</name>
</gene>
<dbReference type="EMBL" id="PQIB02000008">
    <property type="protein sequence ID" value="RLN03341.1"/>
    <property type="molecule type" value="Genomic_DNA"/>
</dbReference>
<dbReference type="AlphaFoldDB" id="A0A3L6RH30"/>
<feature type="coiled-coil region" evidence="1">
    <location>
        <begin position="33"/>
        <end position="133"/>
    </location>
</feature>
<evidence type="ECO:0000313" key="2">
    <source>
        <dbReference type="EMBL" id="RLN03341.1"/>
    </source>
</evidence>
<proteinExistence type="predicted"/>
<comment type="caution">
    <text evidence="2">The sequence shown here is derived from an EMBL/GenBank/DDBJ whole genome shotgun (WGS) entry which is preliminary data.</text>
</comment>
<reference evidence="3" key="1">
    <citation type="journal article" date="2019" name="Nat. Commun.">
        <title>The genome of broomcorn millet.</title>
        <authorList>
            <person name="Zou C."/>
            <person name="Miki D."/>
            <person name="Li D."/>
            <person name="Tang Q."/>
            <person name="Xiao L."/>
            <person name="Rajput S."/>
            <person name="Deng P."/>
            <person name="Jia W."/>
            <person name="Huang R."/>
            <person name="Zhang M."/>
            <person name="Sun Y."/>
            <person name="Hu J."/>
            <person name="Fu X."/>
            <person name="Schnable P.S."/>
            <person name="Li F."/>
            <person name="Zhang H."/>
            <person name="Feng B."/>
            <person name="Zhu X."/>
            <person name="Liu R."/>
            <person name="Schnable J.C."/>
            <person name="Zhu J.-K."/>
            <person name="Zhang H."/>
        </authorList>
    </citation>
    <scope>NUCLEOTIDE SEQUENCE [LARGE SCALE GENOMIC DNA]</scope>
</reference>
<dbReference type="Proteomes" id="UP000275267">
    <property type="component" value="Unassembled WGS sequence"/>
</dbReference>
<evidence type="ECO:0000313" key="3">
    <source>
        <dbReference type="Proteomes" id="UP000275267"/>
    </source>
</evidence>
<accession>A0A3L6RH30</accession>
<sequence>MWIALQALQECSRGKSDFLRLGQERLSAERQRTEELAAQVASAQQVIDDLRSREQRTEELAAQVAAAQQVIDDLRRREQVAQDELQAAVEQARLDRVDFQATVEKPRLDAAELVRVKEEHEALQKTVERIRHERQQAWQDRDLEATRRVEAEKMVADLGTEVGQLQTVVTQGLDRERALMAQSEGKALLVCLPLWC</sequence>